<evidence type="ECO:0000313" key="3">
    <source>
        <dbReference type="Proteomes" id="UP000566813"/>
    </source>
</evidence>
<accession>A0A7X1FPF7</accession>
<name>A0A7X1FPF7_9SPHN</name>
<keyword evidence="1" id="KW-0732">Signal</keyword>
<protein>
    <recommendedName>
        <fullName evidence="4">Transporter</fullName>
    </recommendedName>
</protein>
<evidence type="ECO:0000256" key="1">
    <source>
        <dbReference type="SAM" id="SignalP"/>
    </source>
</evidence>
<feature type="chain" id="PRO_5031134446" description="Transporter" evidence="1">
    <location>
        <begin position="29"/>
        <end position="264"/>
    </location>
</feature>
<dbReference type="RefSeq" id="WP_185662761.1">
    <property type="nucleotide sequence ID" value="NZ_JACLAW010000002.1"/>
</dbReference>
<sequence>MAGLSRRRSWAVGAAAIALLGAAAPAMAADEEIQVYMDEMGDAGDIGLDIHSNYVLAGDPAPAYPGAEPALHRLRITPEWGLGLGGGFEAGLYLPLMTVAPDGVLRASGVKGRMKFIAPHEATGAFWGANLEIGRVKYRLDQNPWNGEFKLIAGWRNDRWELAANANIGFKVAGPVSAPAELEIASKASYKVSDNLRLGVESYNGVGQFQALGQFGQSDQTTYLTIDALLGKWDINAGIGKGYGASSDTTVLKFVIGVPLGARL</sequence>
<dbReference type="AlphaFoldDB" id="A0A7X1FPF7"/>
<dbReference type="Proteomes" id="UP000566813">
    <property type="component" value="Unassembled WGS sequence"/>
</dbReference>
<gene>
    <name evidence="2" type="ORF">H7F51_03190</name>
</gene>
<organism evidence="2 3">
    <name type="scientific">Novosphingobium flavum</name>
    <dbReference type="NCBI Taxonomy" id="1778672"/>
    <lineage>
        <taxon>Bacteria</taxon>
        <taxon>Pseudomonadati</taxon>
        <taxon>Pseudomonadota</taxon>
        <taxon>Alphaproteobacteria</taxon>
        <taxon>Sphingomonadales</taxon>
        <taxon>Sphingomonadaceae</taxon>
        <taxon>Novosphingobium</taxon>
    </lineage>
</organism>
<keyword evidence="3" id="KW-1185">Reference proteome</keyword>
<comment type="caution">
    <text evidence="2">The sequence shown here is derived from an EMBL/GenBank/DDBJ whole genome shotgun (WGS) entry which is preliminary data.</text>
</comment>
<proteinExistence type="predicted"/>
<feature type="signal peptide" evidence="1">
    <location>
        <begin position="1"/>
        <end position="28"/>
    </location>
</feature>
<dbReference type="EMBL" id="JACLAW010000002">
    <property type="protein sequence ID" value="MBC2664520.1"/>
    <property type="molecule type" value="Genomic_DNA"/>
</dbReference>
<evidence type="ECO:0000313" key="2">
    <source>
        <dbReference type="EMBL" id="MBC2664520.1"/>
    </source>
</evidence>
<evidence type="ECO:0008006" key="4">
    <source>
        <dbReference type="Google" id="ProtNLM"/>
    </source>
</evidence>
<reference evidence="2 3" key="1">
    <citation type="submission" date="2020-08" db="EMBL/GenBank/DDBJ databases">
        <title>The genome sequence of type strain Novosphingobium flavum NBRC 111647.</title>
        <authorList>
            <person name="Liu Y."/>
        </authorList>
    </citation>
    <scope>NUCLEOTIDE SEQUENCE [LARGE SCALE GENOMIC DNA]</scope>
    <source>
        <strain evidence="2 3">NBRC 111647</strain>
    </source>
</reference>